<name>A0A067N021_BOTB1</name>
<evidence type="ECO:0000313" key="2">
    <source>
        <dbReference type="EMBL" id="KDQ20290.1"/>
    </source>
</evidence>
<protein>
    <submittedName>
        <fullName evidence="2">Uncharacterized protein</fullName>
    </submittedName>
</protein>
<sequence length="90" mass="9880">MRIFKRFIVLLVECASSTLNVLLGAFVDNSRLLGPIFKIPPILLLASAGVYSSLPYGPSANRCTLVLPMRFKLQQAATGYNFCRGRAIAF</sequence>
<feature type="transmembrane region" description="Helical" evidence="1">
    <location>
        <begin position="32"/>
        <end position="52"/>
    </location>
</feature>
<dbReference type="InParanoid" id="A0A067N021"/>
<keyword evidence="1" id="KW-1133">Transmembrane helix</keyword>
<evidence type="ECO:0000313" key="3">
    <source>
        <dbReference type="Proteomes" id="UP000027195"/>
    </source>
</evidence>
<keyword evidence="1" id="KW-0812">Transmembrane</keyword>
<dbReference type="AlphaFoldDB" id="A0A067N021"/>
<dbReference type="Proteomes" id="UP000027195">
    <property type="component" value="Unassembled WGS sequence"/>
</dbReference>
<proteinExistence type="predicted"/>
<feature type="transmembrane region" description="Helical" evidence="1">
    <location>
        <begin position="7"/>
        <end position="26"/>
    </location>
</feature>
<accession>A0A067N021</accession>
<keyword evidence="1" id="KW-0472">Membrane</keyword>
<keyword evidence="3" id="KW-1185">Reference proteome</keyword>
<gene>
    <name evidence="2" type="ORF">BOTBODRAFT_392777</name>
</gene>
<dbReference type="EMBL" id="KL198018">
    <property type="protein sequence ID" value="KDQ20290.1"/>
    <property type="molecule type" value="Genomic_DNA"/>
</dbReference>
<dbReference type="HOGENOM" id="CLU_2440550_0_0_1"/>
<reference evidence="3" key="1">
    <citation type="journal article" date="2014" name="Proc. Natl. Acad. Sci. U.S.A.">
        <title>Extensive sampling of basidiomycete genomes demonstrates inadequacy of the white-rot/brown-rot paradigm for wood decay fungi.</title>
        <authorList>
            <person name="Riley R."/>
            <person name="Salamov A.A."/>
            <person name="Brown D.W."/>
            <person name="Nagy L.G."/>
            <person name="Floudas D."/>
            <person name="Held B.W."/>
            <person name="Levasseur A."/>
            <person name="Lombard V."/>
            <person name="Morin E."/>
            <person name="Otillar R."/>
            <person name="Lindquist E.A."/>
            <person name="Sun H."/>
            <person name="LaButti K.M."/>
            <person name="Schmutz J."/>
            <person name="Jabbour D."/>
            <person name="Luo H."/>
            <person name="Baker S.E."/>
            <person name="Pisabarro A.G."/>
            <person name="Walton J.D."/>
            <person name="Blanchette R.A."/>
            <person name="Henrissat B."/>
            <person name="Martin F."/>
            <person name="Cullen D."/>
            <person name="Hibbett D.S."/>
            <person name="Grigoriev I.V."/>
        </authorList>
    </citation>
    <scope>NUCLEOTIDE SEQUENCE [LARGE SCALE GENOMIC DNA]</scope>
    <source>
        <strain evidence="3">FD-172 SS1</strain>
    </source>
</reference>
<evidence type="ECO:0000256" key="1">
    <source>
        <dbReference type="SAM" id="Phobius"/>
    </source>
</evidence>
<organism evidence="2 3">
    <name type="scientific">Botryobasidium botryosum (strain FD-172 SS1)</name>
    <dbReference type="NCBI Taxonomy" id="930990"/>
    <lineage>
        <taxon>Eukaryota</taxon>
        <taxon>Fungi</taxon>
        <taxon>Dikarya</taxon>
        <taxon>Basidiomycota</taxon>
        <taxon>Agaricomycotina</taxon>
        <taxon>Agaricomycetes</taxon>
        <taxon>Cantharellales</taxon>
        <taxon>Botryobasidiaceae</taxon>
        <taxon>Botryobasidium</taxon>
    </lineage>
</organism>